<dbReference type="Gene3D" id="3.40.50.1820">
    <property type="entry name" value="alpha/beta hydrolase"/>
    <property type="match status" value="1"/>
</dbReference>
<keyword evidence="1 4" id="KW-0378">Hydrolase</keyword>
<dbReference type="GO" id="GO:0016787">
    <property type="term" value="F:hydrolase activity"/>
    <property type="evidence" value="ECO:0007669"/>
    <property type="project" value="UniProtKB-KW"/>
</dbReference>
<feature type="signal peptide" evidence="2">
    <location>
        <begin position="1"/>
        <end position="29"/>
    </location>
</feature>
<evidence type="ECO:0000256" key="2">
    <source>
        <dbReference type="SAM" id="SignalP"/>
    </source>
</evidence>
<dbReference type="InterPro" id="IPR029058">
    <property type="entry name" value="AB_hydrolase_fold"/>
</dbReference>
<evidence type="ECO:0000259" key="3">
    <source>
        <dbReference type="Pfam" id="PF20434"/>
    </source>
</evidence>
<accession>A0A916Z920</accession>
<feature type="chain" id="PRO_5036719689" evidence="2">
    <location>
        <begin position="30"/>
        <end position="330"/>
    </location>
</feature>
<gene>
    <name evidence="4" type="ORF">GCM10010990_35670</name>
</gene>
<dbReference type="SUPFAM" id="SSF53474">
    <property type="entry name" value="alpha/beta-Hydrolases"/>
    <property type="match status" value="1"/>
</dbReference>
<sequence length="330" mass="34342">MLNAMARAGALTGAGLAMGGGLGAFSAQAEVLPPGGDGGIVRLWPGAAPGMPDGGVQDEFVNRNKGGGPDDIAWPHVADPVMTVTPSPNPSGAAMLLIPGGGYARVAVGRKSMPIALWFASLGVTTFTLRYRLAHDGWAAGPDTPLQDAQRAMRLIRSWASHYGYDAENVGAMGFSAGGHLCGMLSTRSGDKTYDAVDAADGLSARPKVSAMLFPVVSMMAPLAHAQSRTELLGENPSAELEQRYSLERNIPADCPPIMLGQAADDEVVPVGNSIAMFQGLKAAQVPSELFIIEEGGHGAPMLTDDGDALLWLSRFSHFAPRHGLPMTSV</sequence>
<name>A0A916Z920_9SPHN</name>
<evidence type="ECO:0000313" key="4">
    <source>
        <dbReference type="EMBL" id="GGD82512.1"/>
    </source>
</evidence>
<dbReference type="PANTHER" id="PTHR48081">
    <property type="entry name" value="AB HYDROLASE SUPERFAMILY PROTEIN C4A8.06C"/>
    <property type="match status" value="1"/>
</dbReference>
<comment type="caution">
    <text evidence="4">The sequence shown here is derived from an EMBL/GenBank/DDBJ whole genome shotgun (WGS) entry which is preliminary data.</text>
</comment>
<dbReference type="RefSeq" id="WP_066776015.1">
    <property type="nucleotide sequence ID" value="NZ_BMIP01000012.1"/>
</dbReference>
<feature type="domain" description="BD-FAE-like" evidence="3">
    <location>
        <begin position="95"/>
        <end position="279"/>
    </location>
</feature>
<dbReference type="InterPro" id="IPR049492">
    <property type="entry name" value="BD-FAE-like_dom"/>
</dbReference>
<keyword evidence="5" id="KW-1185">Reference proteome</keyword>
<dbReference type="AlphaFoldDB" id="A0A916Z920"/>
<reference evidence="4" key="2">
    <citation type="submission" date="2020-09" db="EMBL/GenBank/DDBJ databases">
        <authorList>
            <person name="Sun Q."/>
            <person name="Zhou Y."/>
        </authorList>
    </citation>
    <scope>NUCLEOTIDE SEQUENCE</scope>
    <source>
        <strain evidence="4">CGMCC 1.15360</strain>
    </source>
</reference>
<reference evidence="4" key="1">
    <citation type="journal article" date="2014" name="Int. J. Syst. Evol. Microbiol.">
        <title>Complete genome sequence of Corynebacterium casei LMG S-19264T (=DSM 44701T), isolated from a smear-ripened cheese.</title>
        <authorList>
            <consortium name="US DOE Joint Genome Institute (JGI-PGF)"/>
            <person name="Walter F."/>
            <person name="Albersmeier A."/>
            <person name="Kalinowski J."/>
            <person name="Ruckert C."/>
        </authorList>
    </citation>
    <scope>NUCLEOTIDE SEQUENCE</scope>
    <source>
        <strain evidence="4">CGMCC 1.15360</strain>
    </source>
</reference>
<proteinExistence type="predicted"/>
<evidence type="ECO:0000313" key="5">
    <source>
        <dbReference type="Proteomes" id="UP000612349"/>
    </source>
</evidence>
<dbReference type="EMBL" id="BMIP01000012">
    <property type="protein sequence ID" value="GGD82512.1"/>
    <property type="molecule type" value="Genomic_DNA"/>
</dbReference>
<dbReference type="Proteomes" id="UP000612349">
    <property type="component" value="Unassembled WGS sequence"/>
</dbReference>
<keyword evidence="2" id="KW-0732">Signal</keyword>
<evidence type="ECO:0000256" key="1">
    <source>
        <dbReference type="ARBA" id="ARBA00022801"/>
    </source>
</evidence>
<dbReference type="InterPro" id="IPR050300">
    <property type="entry name" value="GDXG_lipolytic_enzyme"/>
</dbReference>
<dbReference type="Pfam" id="PF20434">
    <property type="entry name" value="BD-FAE"/>
    <property type="match status" value="1"/>
</dbReference>
<dbReference type="PANTHER" id="PTHR48081:SF6">
    <property type="entry name" value="PEPTIDASE S9 PROLYL OLIGOPEPTIDASE CATALYTIC DOMAIN-CONTAINING PROTEIN"/>
    <property type="match status" value="1"/>
</dbReference>
<organism evidence="4 5">
    <name type="scientific">Croceicoccus mobilis</name>
    <dbReference type="NCBI Taxonomy" id="1703339"/>
    <lineage>
        <taxon>Bacteria</taxon>
        <taxon>Pseudomonadati</taxon>
        <taxon>Pseudomonadota</taxon>
        <taxon>Alphaproteobacteria</taxon>
        <taxon>Sphingomonadales</taxon>
        <taxon>Erythrobacteraceae</taxon>
        <taxon>Croceicoccus</taxon>
    </lineage>
</organism>
<protein>
    <submittedName>
        <fullName evidence="4">Alpha/beta hydrolase</fullName>
    </submittedName>
</protein>